<dbReference type="PANTHER" id="PTHR33254">
    <property type="entry name" value="4-HYDROXY-4-METHYL-2-OXOGLUTARATE ALDOLASE 3-RELATED"/>
    <property type="match status" value="1"/>
</dbReference>
<keyword evidence="16" id="KW-1185">Reference proteome</keyword>
<dbReference type="Proteomes" id="UP000183561">
    <property type="component" value="Unassembled WGS sequence"/>
</dbReference>
<dbReference type="Pfam" id="PF03446">
    <property type="entry name" value="NAD_binding_2"/>
    <property type="match status" value="1"/>
</dbReference>
<dbReference type="GO" id="GO:0008948">
    <property type="term" value="F:oxaloacetate decarboxylase activity"/>
    <property type="evidence" value="ECO:0007669"/>
    <property type="project" value="UniProtKB-EC"/>
</dbReference>
<evidence type="ECO:0000256" key="8">
    <source>
        <dbReference type="ARBA" id="ARBA00025046"/>
    </source>
</evidence>
<dbReference type="RefSeq" id="WP_072939073.1">
    <property type="nucleotide sequence ID" value="NZ_FNSV01000005.1"/>
</dbReference>
<feature type="domain" description="6-phosphogluconate dehydrogenase NADP-binding" evidence="14">
    <location>
        <begin position="2"/>
        <end position="145"/>
    </location>
</feature>
<dbReference type="EMBL" id="FNSV01000005">
    <property type="protein sequence ID" value="SEC53443.1"/>
    <property type="molecule type" value="Genomic_DNA"/>
</dbReference>
<dbReference type="InterPro" id="IPR008927">
    <property type="entry name" value="6-PGluconate_DH-like_C_sf"/>
</dbReference>
<evidence type="ECO:0000256" key="5">
    <source>
        <dbReference type="ARBA" id="ARBA00012213"/>
    </source>
</evidence>
<dbReference type="EC" id="4.1.3.17" evidence="5"/>
<keyword evidence="13" id="KW-0479">Metal-binding</keyword>
<evidence type="ECO:0000256" key="2">
    <source>
        <dbReference type="ARBA" id="ARBA00001968"/>
    </source>
</evidence>
<sequence length="453" mass="46129">MKVAVLGLGEAGSLYSSGFLAKGWEVTGFDPADTATPAGVLRFDAVADAVRGADLVLSLTSAKVAVRAATDAAPHLSDGVCFADMNAAAAEIKAQVAHVVTAAGASFADVAVVGSVPANGARTALVISGDGSASATAYFEELGASVEDIGSAPGDASNRKLLRSTFMKGLGALIVESVDAGIAADAEQWVRAQIAGELSGSFAALDRLRDGTRKHAARRSVEATASVELLDTLGVRPVLTSATAQAHRTLADANGRAADELLDSYAGLPVANIGDARQRMGMVDSGIHAMWKGARIVGRARTVWTRAGDNKALHEALAKVQPGEVIVINGQGDQNRALMGELIAERARSRGCVGMIIDGAARDIDVLQEIGFGVWARAVNPAGPYKDGPGKIDVPVAVGGVVCAPGDLVVADDDGVIIVPAAEAFTSLAGGRAVEADEAQRRAAIIAARKVAS</sequence>
<evidence type="ECO:0000256" key="4">
    <source>
        <dbReference type="ARBA" id="ARBA00011233"/>
    </source>
</evidence>
<reference evidence="16" key="1">
    <citation type="submission" date="2016-10" db="EMBL/GenBank/DDBJ databases">
        <authorList>
            <person name="Varghese N."/>
            <person name="Submissions S."/>
        </authorList>
    </citation>
    <scope>NUCLEOTIDE SEQUENCE [LARGE SCALE GENOMIC DNA]</scope>
    <source>
        <strain evidence="16">DSM 44498</strain>
    </source>
</reference>
<dbReference type="EC" id="4.1.1.112" evidence="6"/>
<evidence type="ECO:0000256" key="6">
    <source>
        <dbReference type="ARBA" id="ARBA00012947"/>
    </source>
</evidence>
<evidence type="ECO:0000256" key="1">
    <source>
        <dbReference type="ARBA" id="ARBA00001342"/>
    </source>
</evidence>
<dbReference type="GO" id="GO:0046872">
    <property type="term" value="F:metal ion binding"/>
    <property type="evidence" value="ECO:0007669"/>
    <property type="project" value="UniProtKB-KW"/>
</dbReference>
<comment type="cofactor">
    <cofactor evidence="2">
        <name>a divalent metal cation</name>
        <dbReference type="ChEBI" id="CHEBI:60240"/>
    </cofactor>
</comment>
<dbReference type="Gene3D" id="1.10.1040.10">
    <property type="entry name" value="N-(1-d-carboxylethyl)-l-norvaline Dehydrogenase, domain 2"/>
    <property type="match status" value="1"/>
</dbReference>
<dbReference type="Gene3D" id="3.50.30.40">
    <property type="entry name" value="Ribonuclease E inhibitor RraA/RraA-like"/>
    <property type="match status" value="1"/>
</dbReference>
<evidence type="ECO:0000313" key="16">
    <source>
        <dbReference type="Proteomes" id="UP000183561"/>
    </source>
</evidence>
<evidence type="ECO:0000256" key="3">
    <source>
        <dbReference type="ARBA" id="ARBA00008621"/>
    </source>
</evidence>
<keyword evidence="13" id="KW-0460">Magnesium</keyword>
<evidence type="ECO:0000259" key="14">
    <source>
        <dbReference type="Pfam" id="PF03446"/>
    </source>
</evidence>
<gene>
    <name evidence="15" type="ORF">SAMN04490239_4447</name>
</gene>
<organism evidence="15 16">
    <name type="scientific">Rhodococcus koreensis</name>
    <dbReference type="NCBI Taxonomy" id="99653"/>
    <lineage>
        <taxon>Bacteria</taxon>
        <taxon>Bacillati</taxon>
        <taxon>Actinomycetota</taxon>
        <taxon>Actinomycetes</taxon>
        <taxon>Mycobacteriales</taxon>
        <taxon>Nocardiaceae</taxon>
        <taxon>Rhodococcus</taxon>
    </lineage>
</organism>
<comment type="function">
    <text evidence="8">Catalyzes the aldol cleavage of 4-hydroxy-4-methyl-2-oxoglutarate (HMG) into 2 molecules of pyruvate. Also contains a secondary oxaloacetate (OAA) decarboxylase activity due to the common pyruvate enolate transition state formed following C-C bond cleavage in the retro-aldol and decarboxylation reactions.</text>
</comment>
<feature type="binding site" evidence="13">
    <location>
        <position position="363"/>
    </location>
    <ligand>
        <name>Mg(2+)</name>
        <dbReference type="ChEBI" id="CHEBI:18420"/>
    </ligand>
</feature>
<dbReference type="InterPro" id="IPR013328">
    <property type="entry name" value="6PGD_dom2"/>
</dbReference>
<evidence type="ECO:0000256" key="9">
    <source>
        <dbReference type="ARBA" id="ARBA00029596"/>
    </source>
</evidence>
<feature type="binding site" evidence="13">
    <location>
        <begin position="340"/>
        <end position="343"/>
    </location>
    <ligand>
        <name>substrate</name>
    </ligand>
</feature>
<dbReference type="Pfam" id="PF03737">
    <property type="entry name" value="RraA-like"/>
    <property type="match status" value="1"/>
</dbReference>
<dbReference type="InterPro" id="IPR006115">
    <property type="entry name" value="6PGDH_NADP-bd"/>
</dbReference>
<feature type="binding site" evidence="13">
    <location>
        <position position="362"/>
    </location>
    <ligand>
        <name>substrate</name>
    </ligand>
</feature>
<evidence type="ECO:0000256" key="10">
    <source>
        <dbReference type="ARBA" id="ARBA00030169"/>
    </source>
</evidence>
<dbReference type="SUPFAM" id="SSF48179">
    <property type="entry name" value="6-phosphogluconate dehydrogenase C-terminal domain-like"/>
    <property type="match status" value="1"/>
</dbReference>
<comment type="catalytic activity">
    <reaction evidence="12">
        <text>oxaloacetate + H(+) = pyruvate + CO2</text>
        <dbReference type="Rhea" id="RHEA:15641"/>
        <dbReference type="ChEBI" id="CHEBI:15361"/>
        <dbReference type="ChEBI" id="CHEBI:15378"/>
        <dbReference type="ChEBI" id="CHEBI:16452"/>
        <dbReference type="ChEBI" id="CHEBI:16526"/>
        <dbReference type="EC" id="4.1.1.112"/>
    </reaction>
</comment>
<name>A0A1H4TA92_9NOCA</name>
<dbReference type="CDD" id="cd16841">
    <property type="entry name" value="RraA_family"/>
    <property type="match status" value="1"/>
</dbReference>
<evidence type="ECO:0000256" key="12">
    <source>
        <dbReference type="ARBA" id="ARBA00047973"/>
    </source>
</evidence>
<comment type="cofactor">
    <cofactor evidence="13">
        <name>Mg(2+)</name>
        <dbReference type="ChEBI" id="CHEBI:18420"/>
    </cofactor>
</comment>
<dbReference type="InterPro" id="IPR005493">
    <property type="entry name" value="RraA/RraA-like"/>
</dbReference>
<evidence type="ECO:0000313" key="15">
    <source>
        <dbReference type="EMBL" id="SEC53443.1"/>
    </source>
</evidence>
<proteinExistence type="inferred from homology"/>
<comment type="similarity">
    <text evidence="3">Belongs to the class II aldolase/RraA-like family.</text>
</comment>
<dbReference type="InterPro" id="IPR036704">
    <property type="entry name" value="RraA/RraA-like_sf"/>
</dbReference>
<dbReference type="SUPFAM" id="SSF51735">
    <property type="entry name" value="NAD(P)-binding Rossmann-fold domains"/>
    <property type="match status" value="1"/>
</dbReference>
<dbReference type="GO" id="GO:0047443">
    <property type="term" value="F:4-hydroxy-4-methyl-2-oxoglutarate aldolase activity"/>
    <property type="evidence" value="ECO:0007669"/>
    <property type="project" value="UniProtKB-EC"/>
</dbReference>
<protein>
    <recommendedName>
        <fullName evidence="7">Putative 4-hydroxy-4-methyl-2-oxoglutarate aldolase</fullName>
        <ecNumber evidence="6">4.1.1.112</ecNumber>
        <ecNumber evidence="5">4.1.3.17</ecNumber>
    </recommendedName>
    <alternativeName>
        <fullName evidence="11">Oxaloacetate decarboxylase</fullName>
    </alternativeName>
    <alternativeName>
        <fullName evidence="9">Regulator of ribonuclease activity homolog</fullName>
    </alternativeName>
    <alternativeName>
        <fullName evidence="10">RraA-like protein</fullName>
    </alternativeName>
</protein>
<dbReference type="SUPFAM" id="SSF89562">
    <property type="entry name" value="RraA-like"/>
    <property type="match status" value="1"/>
</dbReference>
<evidence type="ECO:0000256" key="13">
    <source>
        <dbReference type="PIRSR" id="PIRSR605493-1"/>
    </source>
</evidence>
<comment type="subunit">
    <text evidence="4">Homotrimer.</text>
</comment>
<evidence type="ECO:0000256" key="7">
    <source>
        <dbReference type="ARBA" id="ARBA00016549"/>
    </source>
</evidence>
<accession>A0A1H4TA92</accession>
<dbReference type="PANTHER" id="PTHR33254:SF4">
    <property type="entry name" value="4-HYDROXY-4-METHYL-2-OXOGLUTARATE ALDOLASE 3-RELATED"/>
    <property type="match status" value="1"/>
</dbReference>
<dbReference type="AlphaFoldDB" id="A0A1H4TA92"/>
<comment type="catalytic activity">
    <reaction evidence="1">
        <text>4-hydroxy-4-methyl-2-oxoglutarate = 2 pyruvate</text>
        <dbReference type="Rhea" id="RHEA:22748"/>
        <dbReference type="ChEBI" id="CHEBI:15361"/>
        <dbReference type="ChEBI" id="CHEBI:58276"/>
        <dbReference type="EC" id="4.1.3.17"/>
    </reaction>
</comment>
<dbReference type="InterPro" id="IPR036291">
    <property type="entry name" value="NAD(P)-bd_dom_sf"/>
</dbReference>
<dbReference type="OrthoDB" id="943692at2"/>
<dbReference type="Gene3D" id="3.40.50.720">
    <property type="entry name" value="NAD(P)-binding Rossmann-like Domain"/>
    <property type="match status" value="1"/>
</dbReference>
<dbReference type="GO" id="GO:0050661">
    <property type="term" value="F:NADP binding"/>
    <property type="evidence" value="ECO:0007669"/>
    <property type="project" value="InterPro"/>
</dbReference>
<evidence type="ECO:0000256" key="11">
    <source>
        <dbReference type="ARBA" id="ARBA00032305"/>
    </source>
</evidence>